<evidence type="ECO:0000259" key="7">
    <source>
        <dbReference type="Pfam" id="PF03847"/>
    </source>
</evidence>
<dbReference type="InterPro" id="IPR009072">
    <property type="entry name" value="Histone-fold"/>
</dbReference>
<dbReference type="PANTHER" id="PTHR12264">
    <property type="entry name" value="TRANSCRIPTION INITIATION FACTOR TFIID SUBUNIT 12"/>
    <property type="match status" value="1"/>
</dbReference>
<protein>
    <recommendedName>
        <fullName evidence="3">Transcription initiation factor TFIID subunit 12</fullName>
    </recommendedName>
</protein>
<reference evidence="9" key="1">
    <citation type="submission" date="2025-08" db="UniProtKB">
        <authorList>
            <consortium name="RefSeq"/>
        </authorList>
    </citation>
    <scope>IDENTIFICATION</scope>
    <source>
        <tissue evidence="9">Whole Larva</tissue>
    </source>
</reference>
<dbReference type="InterPro" id="IPR003228">
    <property type="entry name" value="TFIID_TAF12_dom"/>
</dbReference>
<dbReference type="SUPFAM" id="SSF47113">
    <property type="entry name" value="Histone-fold"/>
    <property type="match status" value="1"/>
</dbReference>
<evidence type="ECO:0000256" key="3">
    <source>
        <dbReference type="ARBA" id="ARBA00017484"/>
    </source>
</evidence>
<dbReference type="Gene3D" id="1.10.20.10">
    <property type="entry name" value="Histone, subunit A"/>
    <property type="match status" value="1"/>
</dbReference>
<organism evidence="8 9">
    <name type="scientific">Nicrophorus vespilloides</name>
    <name type="common">Boreal carrion beetle</name>
    <dbReference type="NCBI Taxonomy" id="110193"/>
    <lineage>
        <taxon>Eukaryota</taxon>
        <taxon>Metazoa</taxon>
        <taxon>Ecdysozoa</taxon>
        <taxon>Arthropoda</taxon>
        <taxon>Hexapoda</taxon>
        <taxon>Insecta</taxon>
        <taxon>Pterygota</taxon>
        <taxon>Neoptera</taxon>
        <taxon>Endopterygota</taxon>
        <taxon>Coleoptera</taxon>
        <taxon>Polyphaga</taxon>
        <taxon>Staphyliniformia</taxon>
        <taxon>Silphidae</taxon>
        <taxon>Nicrophorinae</taxon>
        <taxon>Nicrophorus</taxon>
    </lineage>
</organism>
<evidence type="ECO:0000256" key="2">
    <source>
        <dbReference type="ARBA" id="ARBA00007530"/>
    </source>
</evidence>
<dbReference type="Pfam" id="PF03847">
    <property type="entry name" value="TFIID_20kDa"/>
    <property type="match status" value="1"/>
</dbReference>
<comment type="similarity">
    <text evidence="2">Belongs to the TAF12 family.</text>
</comment>
<dbReference type="PANTHER" id="PTHR12264:SF21">
    <property type="entry name" value="TRANSCRIPTION INITIATION FACTOR TFIID SUBUNIT 12"/>
    <property type="match status" value="1"/>
</dbReference>
<dbReference type="GeneID" id="108558826"/>
<proteinExistence type="inferred from homology"/>
<dbReference type="RefSeq" id="XP_017771342.1">
    <property type="nucleotide sequence ID" value="XM_017915853.1"/>
</dbReference>
<evidence type="ECO:0000256" key="4">
    <source>
        <dbReference type="ARBA" id="ARBA00023015"/>
    </source>
</evidence>
<name>A0ABM1M9U2_NICVS</name>
<keyword evidence="8" id="KW-1185">Reference proteome</keyword>
<accession>A0ABM1M9U2</accession>
<keyword evidence="6" id="KW-0539">Nucleus</keyword>
<evidence type="ECO:0000256" key="6">
    <source>
        <dbReference type="ARBA" id="ARBA00023242"/>
    </source>
</evidence>
<evidence type="ECO:0000256" key="1">
    <source>
        <dbReference type="ARBA" id="ARBA00004123"/>
    </source>
</evidence>
<keyword evidence="4" id="KW-0805">Transcription regulation</keyword>
<sequence length="212" mass="23416">MSIPNLTNNIIQPQNIVINHTVPLSHAIMTNVNANNGLPIATALSNPPTVVNKSGEIKTGVMMDSLPISGAMGVQSVPVQAANSQKVVHNSTASNAATPSEPLQQVLSKTRMSDLVRDIDPNIYMEDEVEEILLSYVDDFVDRVLNGASMIAKHRHVNNIEVKDVQQFINRNFNMWAPGLGTDELRPYKRKSLVTESHKQRLALIRNALKKY</sequence>
<evidence type="ECO:0000313" key="9">
    <source>
        <dbReference type="RefSeq" id="XP_017771342.1"/>
    </source>
</evidence>
<dbReference type="CDD" id="cd07981">
    <property type="entry name" value="HFD_TAF12"/>
    <property type="match status" value="1"/>
</dbReference>
<evidence type="ECO:0000256" key="5">
    <source>
        <dbReference type="ARBA" id="ARBA00023163"/>
    </source>
</evidence>
<dbReference type="Proteomes" id="UP000695000">
    <property type="component" value="Unplaced"/>
</dbReference>
<gene>
    <name evidence="9" type="primary">LOC108558826</name>
</gene>
<feature type="domain" description="Transcription initiation factor TFIID subunit 12" evidence="7">
    <location>
        <begin position="108"/>
        <end position="175"/>
    </location>
</feature>
<dbReference type="InterPro" id="IPR037794">
    <property type="entry name" value="TAF12"/>
</dbReference>
<evidence type="ECO:0000313" key="8">
    <source>
        <dbReference type="Proteomes" id="UP000695000"/>
    </source>
</evidence>
<comment type="subcellular location">
    <subcellularLocation>
        <location evidence="1">Nucleus</location>
    </subcellularLocation>
</comment>
<keyword evidence="5" id="KW-0804">Transcription</keyword>